<sequence length="100" mass="11127">MPLWPWTPHWYDVRRTRQEDWELVNSVAASPIWARIVTYGTLIASKNISVIPITRAGAVSTTITTRVAGVGLQLLLSSSVADPFSESEIIYSVDLYYVTG</sequence>
<organism evidence="1 2">
    <name type="scientific">Aspergillus udagawae</name>
    <dbReference type="NCBI Taxonomy" id="91492"/>
    <lineage>
        <taxon>Eukaryota</taxon>
        <taxon>Fungi</taxon>
        <taxon>Dikarya</taxon>
        <taxon>Ascomycota</taxon>
        <taxon>Pezizomycotina</taxon>
        <taxon>Eurotiomycetes</taxon>
        <taxon>Eurotiomycetidae</taxon>
        <taxon>Eurotiales</taxon>
        <taxon>Aspergillaceae</taxon>
        <taxon>Aspergillus</taxon>
        <taxon>Aspergillus subgen. Fumigati</taxon>
    </lineage>
</organism>
<protein>
    <submittedName>
        <fullName evidence="1">Uncharacterized protein</fullName>
    </submittedName>
</protein>
<reference evidence="1 2" key="1">
    <citation type="submission" date="2020-01" db="EMBL/GenBank/DDBJ databases">
        <title>Draft genome sequence of Aspergillus udagawae IFM 53868.</title>
        <authorList>
            <person name="Takahashi H."/>
            <person name="Yaguchi T."/>
        </authorList>
    </citation>
    <scope>NUCLEOTIDE SEQUENCE [LARGE SCALE GENOMIC DNA]</scope>
    <source>
        <strain evidence="1 2">IFM 53868</strain>
    </source>
</reference>
<accession>A0ABQ1AF97</accession>
<gene>
    <name evidence="1" type="ORF">IFM53868_02942</name>
</gene>
<evidence type="ECO:0000313" key="2">
    <source>
        <dbReference type="Proteomes" id="UP000465266"/>
    </source>
</evidence>
<proteinExistence type="predicted"/>
<comment type="caution">
    <text evidence="1">The sequence shown here is derived from an EMBL/GenBank/DDBJ whole genome shotgun (WGS) entry which is preliminary data.</text>
</comment>
<keyword evidence="2" id="KW-1185">Reference proteome</keyword>
<name>A0ABQ1AF97_9EURO</name>
<dbReference type="EMBL" id="BLKG01000021">
    <property type="protein sequence ID" value="GFF80753.1"/>
    <property type="molecule type" value="Genomic_DNA"/>
</dbReference>
<dbReference type="Proteomes" id="UP000465266">
    <property type="component" value="Unassembled WGS sequence"/>
</dbReference>
<evidence type="ECO:0000313" key="1">
    <source>
        <dbReference type="EMBL" id="GFF80753.1"/>
    </source>
</evidence>